<dbReference type="InterPro" id="IPR006175">
    <property type="entry name" value="YjgF/YER057c/UK114"/>
</dbReference>
<dbReference type="Proteomes" id="UP001310890">
    <property type="component" value="Unassembled WGS sequence"/>
</dbReference>
<dbReference type="PROSITE" id="PS00080">
    <property type="entry name" value="MULTICOPPER_OXIDASE2"/>
    <property type="match status" value="1"/>
</dbReference>
<evidence type="ECO:0000256" key="6">
    <source>
        <dbReference type="ARBA" id="ARBA00048108"/>
    </source>
</evidence>
<dbReference type="InterPro" id="IPR035959">
    <property type="entry name" value="RutC-like_sf"/>
</dbReference>
<feature type="domain" description="Diphthamide synthase" evidence="7">
    <location>
        <begin position="4"/>
        <end position="250"/>
    </location>
</feature>
<accession>A0AAN7TRH3</accession>
<sequence length="651" mass="70923">MGLKVVALISGGKDSFFSLLHCHANGHEVVALANLFPSSKSGEDAEDDLDSFMYQTVGHSVIPIYEQALGLPLYRQHIVGSAVDNARAYGTNVAAGLHAQDETEDLVPLLLKVKQAQPEVNAVSTGAILSDYQRTRVESVALRLGLAPLSYLWQWPRLPPCTPASLLDDMAAVGQDSRIIKVASGGLDESFLWTNVAARPTIARLKKASEMFGSYGDGAVLGEGGEYETLALAGPKPLWKARIEVDDAHRHTIPGEAGSASEHVSQAYLTAPGKDQRDVGDLRKPYLYEDKFETILTRLLEDQEAVPVPAAWKRLQQSERSETTRDQYFGLTGQGPNVAAQTKSIMEQLPARWLEDTGADMFSSITYTSIILQNISDFAAVNEVYGSYFTLPLPPARATVACAGVLPRDVKVMFGFTLSPRLSSAPRHGLHVQSRSYWAPANIGPYSQATTMPCNGSDSLDELVFVAGQIPLEPASMELRCRGLTDYRKRFAEQTVLSLQHMKRIGDVMNVVEWAAVLVFVATSAEEDAHALVSMAVRAWTAHHEAAGSEEETEDDETFDVWYATQKPAHMSRPSQATSHVAVSSGLPPMWVVKVDTLPRGANIEWVGYGRTKLQGQGIAIPHLQYLLCTFAGCVLWSSDGIDAQDVKVLT</sequence>
<dbReference type="NCBIfam" id="TIGR00290">
    <property type="entry name" value="MJ0570_dom"/>
    <property type="match status" value="1"/>
</dbReference>
<dbReference type="PANTHER" id="PTHR12196">
    <property type="entry name" value="DOMAIN OF UNKNOWN FUNCTION 71 DUF71 -CONTAINING PROTEIN"/>
    <property type="match status" value="1"/>
</dbReference>
<evidence type="ECO:0000256" key="5">
    <source>
        <dbReference type="ARBA" id="ARBA00031552"/>
    </source>
</evidence>
<dbReference type="Pfam" id="PF01042">
    <property type="entry name" value="Ribonuc_L-PSP"/>
    <property type="match status" value="1"/>
</dbReference>
<gene>
    <name evidence="8" type="ORF">LTR62_003769</name>
</gene>
<dbReference type="InterPro" id="IPR002761">
    <property type="entry name" value="Diphthami_syn_dom"/>
</dbReference>
<dbReference type="SUPFAM" id="SSF55298">
    <property type="entry name" value="YjgF-like"/>
    <property type="match status" value="2"/>
</dbReference>
<dbReference type="GO" id="GO:0005507">
    <property type="term" value="F:copper ion binding"/>
    <property type="evidence" value="ECO:0007669"/>
    <property type="project" value="InterPro"/>
</dbReference>
<evidence type="ECO:0000313" key="9">
    <source>
        <dbReference type="Proteomes" id="UP001310890"/>
    </source>
</evidence>
<dbReference type="InterPro" id="IPR030662">
    <property type="entry name" value="DPH6/MJ0570"/>
</dbReference>
<evidence type="ECO:0000256" key="3">
    <source>
        <dbReference type="ARBA" id="ARBA00022723"/>
    </source>
</evidence>
<reference evidence="8" key="1">
    <citation type="submission" date="2023-08" db="EMBL/GenBank/DDBJ databases">
        <title>Black Yeasts Isolated from many extreme environments.</title>
        <authorList>
            <person name="Coleine C."/>
            <person name="Stajich J.E."/>
            <person name="Selbmann L."/>
        </authorList>
    </citation>
    <scope>NUCLEOTIDE SEQUENCE</scope>
    <source>
        <strain evidence="8">CCFEE 5401</strain>
    </source>
</reference>
<dbReference type="EC" id="6.3.1.14" evidence="1"/>
<proteinExistence type="predicted"/>
<dbReference type="FunFam" id="3.40.50.620:FF:000145">
    <property type="entry name" value="ATP-binding domain containing protein"/>
    <property type="match status" value="1"/>
</dbReference>
<evidence type="ECO:0000259" key="7">
    <source>
        <dbReference type="Pfam" id="PF01902"/>
    </source>
</evidence>
<name>A0AAN7TRH3_9PEZI</name>
<dbReference type="AlphaFoldDB" id="A0AAN7TRH3"/>
<dbReference type="Pfam" id="PF01902">
    <property type="entry name" value="Diphthami_syn_2"/>
    <property type="match status" value="1"/>
</dbReference>
<protein>
    <recommendedName>
        <fullName evidence="2">Diphthine--ammonia ligase</fullName>
        <ecNumber evidence="1">6.3.1.14</ecNumber>
    </recommendedName>
    <alternativeName>
        <fullName evidence="4">Diphthamide synthase</fullName>
    </alternativeName>
    <alternativeName>
        <fullName evidence="5">Diphthamide synthetase</fullName>
    </alternativeName>
</protein>
<organism evidence="8 9">
    <name type="scientific">Meristemomyces frigidus</name>
    <dbReference type="NCBI Taxonomy" id="1508187"/>
    <lineage>
        <taxon>Eukaryota</taxon>
        <taxon>Fungi</taxon>
        <taxon>Dikarya</taxon>
        <taxon>Ascomycota</taxon>
        <taxon>Pezizomycotina</taxon>
        <taxon>Dothideomycetes</taxon>
        <taxon>Dothideomycetidae</taxon>
        <taxon>Mycosphaerellales</taxon>
        <taxon>Teratosphaeriaceae</taxon>
        <taxon>Meristemomyces</taxon>
    </lineage>
</organism>
<dbReference type="EMBL" id="JAVRRL010000027">
    <property type="protein sequence ID" value="KAK5112947.1"/>
    <property type="molecule type" value="Genomic_DNA"/>
</dbReference>
<dbReference type="Gene3D" id="3.40.50.620">
    <property type="entry name" value="HUPs"/>
    <property type="match status" value="1"/>
</dbReference>
<dbReference type="Gene3D" id="3.90.1490.10">
    <property type="entry name" value="putative n-type atp pyrophosphatase, domain 2"/>
    <property type="match status" value="1"/>
</dbReference>
<dbReference type="InterPro" id="IPR014729">
    <property type="entry name" value="Rossmann-like_a/b/a_fold"/>
</dbReference>
<dbReference type="CDD" id="cd01994">
    <property type="entry name" value="AANH_PF0828-like"/>
    <property type="match status" value="1"/>
</dbReference>
<evidence type="ECO:0000256" key="2">
    <source>
        <dbReference type="ARBA" id="ARBA00018426"/>
    </source>
</evidence>
<evidence type="ECO:0000313" key="8">
    <source>
        <dbReference type="EMBL" id="KAK5112947.1"/>
    </source>
</evidence>
<comment type="catalytic activity">
    <reaction evidence="6">
        <text>diphthine-[translation elongation factor 2] + NH4(+) + ATP = diphthamide-[translation elongation factor 2] + AMP + diphosphate + H(+)</text>
        <dbReference type="Rhea" id="RHEA:19753"/>
        <dbReference type="Rhea" id="RHEA-COMP:10172"/>
        <dbReference type="Rhea" id="RHEA-COMP:10174"/>
        <dbReference type="ChEBI" id="CHEBI:15378"/>
        <dbReference type="ChEBI" id="CHEBI:16692"/>
        <dbReference type="ChEBI" id="CHEBI:28938"/>
        <dbReference type="ChEBI" id="CHEBI:30616"/>
        <dbReference type="ChEBI" id="CHEBI:33019"/>
        <dbReference type="ChEBI" id="CHEBI:82696"/>
        <dbReference type="ChEBI" id="CHEBI:456215"/>
        <dbReference type="EC" id="6.3.1.14"/>
    </reaction>
</comment>
<keyword evidence="3" id="KW-0479">Metal-binding</keyword>
<dbReference type="GO" id="GO:0017178">
    <property type="term" value="F:diphthine-ammonia ligase activity"/>
    <property type="evidence" value="ECO:0007669"/>
    <property type="project" value="UniProtKB-EC"/>
</dbReference>
<dbReference type="Gene3D" id="3.30.1330.40">
    <property type="entry name" value="RutC-like"/>
    <property type="match status" value="2"/>
</dbReference>
<evidence type="ECO:0000256" key="4">
    <source>
        <dbReference type="ARBA" id="ARBA00029814"/>
    </source>
</evidence>
<dbReference type="SUPFAM" id="SSF52402">
    <property type="entry name" value="Adenine nucleotide alpha hydrolases-like"/>
    <property type="match status" value="1"/>
</dbReference>
<evidence type="ECO:0000256" key="1">
    <source>
        <dbReference type="ARBA" id="ARBA00012089"/>
    </source>
</evidence>
<dbReference type="InterPro" id="IPR002355">
    <property type="entry name" value="Cu_oxidase_Cu_BS"/>
</dbReference>
<dbReference type="GO" id="GO:0017183">
    <property type="term" value="P:protein histidyl modification to diphthamide"/>
    <property type="evidence" value="ECO:0007669"/>
    <property type="project" value="TreeGrafter"/>
</dbReference>
<dbReference type="CDD" id="cd06156">
    <property type="entry name" value="eu_AANH_C_2"/>
    <property type="match status" value="1"/>
</dbReference>
<dbReference type="PANTHER" id="PTHR12196:SF2">
    <property type="entry name" value="DIPHTHINE--AMMONIA LIGASE"/>
    <property type="match status" value="1"/>
</dbReference>
<comment type="caution">
    <text evidence="8">The sequence shown here is derived from an EMBL/GenBank/DDBJ whole genome shotgun (WGS) entry which is preliminary data.</text>
</comment>